<proteinExistence type="inferred from homology"/>
<protein>
    <recommendedName>
        <fullName evidence="3 9">DNA replication and repair protein RecF</fullName>
    </recommendedName>
</protein>
<dbReference type="Gene3D" id="1.20.1050.90">
    <property type="entry name" value="RecF/RecN/SMC, N-terminal domain"/>
    <property type="match status" value="1"/>
</dbReference>
<comment type="caution">
    <text evidence="11">The sequence shown here is derived from an EMBL/GenBank/DDBJ whole genome shotgun (WGS) entry which is preliminary data.</text>
</comment>
<accession>A0A3E0TLL5</accession>
<evidence type="ECO:0000256" key="8">
    <source>
        <dbReference type="ARBA" id="ARBA00023125"/>
    </source>
</evidence>
<dbReference type="Gene3D" id="3.40.50.300">
    <property type="entry name" value="P-loop containing nucleotide triphosphate hydrolases"/>
    <property type="match status" value="1"/>
</dbReference>
<evidence type="ECO:0000259" key="10">
    <source>
        <dbReference type="Pfam" id="PF02463"/>
    </source>
</evidence>
<evidence type="ECO:0000256" key="2">
    <source>
        <dbReference type="ARBA" id="ARBA00008016"/>
    </source>
</evidence>
<dbReference type="PROSITE" id="PS00617">
    <property type="entry name" value="RECF_1"/>
    <property type="match status" value="1"/>
</dbReference>
<evidence type="ECO:0000313" key="11">
    <source>
        <dbReference type="EMBL" id="REL25092.1"/>
    </source>
</evidence>
<dbReference type="InterPro" id="IPR027417">
    <property type="entry name" value="P-loop_NTPase"/>
</dbReference>
<evidence type="ECO:0000256" key="1">
    <source>
        <dbReference type="ARBA" id="ARBA00004496"/>
    </source>
</evidence>
<comment type="subcellular location">
    <subcellularLocation>
        <location evidence="1 9">Cytoplasm</location>
    </subcellularLocation>
</comment>
<evidence type="ECO:0000256" key="7">
    <source>
        <dbReference type="ARBA" id="ARBA00022840"/>
    </source>
</evidence>
<dbReference type="RefSeq" id="WP_116006257.1">
    <property type="nucleotide sequence ID" value="NZ_QUOU01000001.1"/>
</dbReference>
<reference evidence="11 12" key="1">
    <citation type="submission" date="2018-08" db="EMBL/GenBank/DDBJ databases">
        <title>Thalassotalea euphylliae genome.</title>
        <authorList>
            <person name="Summers S."/>
            <person name="Rice S.A."/>
            <person name="Freckelton M.L."/>
            <person name="Nedved B.T."/>
            <person name="Hadfield M.G."/>
        </authorList>
    </citation>
    <scope>NUCLEOTIDE SEQUENCE [LARGE SCALE GENOMIC DNA]</scope>
    <source>
        <strain evidence="11 12">H1</strain>
    </source>
</reference>
<evidence type="ECO:0000256" key="4">
    <source>
        <dbReference type="ARBA" id="ARBA00022490"/>
    </source>
</evidence>
<gene>
    <name evidence="9 11" type="primary">recF</name>
    <name evidence="11" type="ORF">DXX93_00015</name>
</gene>
<dbReference type="GO" id="GO:0000731">
    <property type="term" value="P:DNA synthesis involved in DNA repair"/>
    <property type="evidence" value="ECO:0007669"/>
    <property type="project" value="TreeGrafter"/>
</dbReference>
<dbReference type="GO" id="GO:0005524">
    <property type="term" value="F:ATP binding"/>
    <property type="evidence" value="ECO:0007669"/>
    <property type="project" value="UniProtKB-UniRule"/>
</dbReference>
<evidence type="ECO:0000256" key="3">
    <source>
        <dbReference type="ARBA" id="ARBA00020170"/>
    </source>
</evidence>
<dbReference type="OrthoDB" id="9803889at2"/>
<dbReference type="GO" id="GO:0009432">
    <property type="term" value="P:SOS response"/>
    <property type="evidence" value="ECO:0007669"/>
    <property type="project" value="UniProtKB-UniRule"/>
</dbReference>
<comment type="similarity">
    <text evidence="2 9">Belongs to the RecF family.</text>
</comment>
<dbReference type="EMBL" id="QUOU01000001">
    <property type="protein sequence ID" value="REL25092.1"/>
    <property type="molecule type" value="Genomic_DNA"/>
</dbReference>
<keyword evidence="8 9" id="KW-0238">DNA-binding</keyword>
<dbReference type="InterPro" id="IPR042174">
    <property type="entry name" value="RecF_2"/>
</dbReference>
<dbReference type="GO" id="GO:0006302">
    <property type="term" value="P:double-strand break repair"/>
    <property type="evidence" value="ECO:0007669"/>
    <property type="project" value="TreeGrafter"/>
</dbReference>
<keyword evidence="5 9" id="KW-0235">DNA replication</keyword>
<dbReference type="SUPFAM" id="SSF52540">
    <property type="entry name" value="P-loop containing nucleoside triphosphate hydrolases"/>
    <property type="match status" value="1"/>
</dbReference>
<name>A0A3E0TLL5_9GAMM</name>
<organism evidence="11 12">
    <name type="scientific">Thalassotalea euphylliae</name>
    <dbReference type="NCBI Taxonomy" id="1655234"/>
    <lineage>
        <taxon>Bacteria</taxon>
        <taxon>Pseudomonadati</taxon>
        <taxon>Pseudomonadota</taxon>
        <taxon>Gammaproteobacteria</taxon>
        <taxon>Alteromonadales</taxon>
        <taxon>Colwelliaceae</taxon>
        <taxon>Thalassotalea</taxon>
    </lineage>
</organism>
<evidence type="ECO:0000256" key="5">
    <source>
        <dbReference type="ARBA" id="ARBA00022705"/>
    </source>
</evidence>
<keyword evidence="9" id="KW-0227">DNA damage</keyword>
<dbReference type="GO" id="GO:0006260">
    <property type="term" value="P:DNA replication"/>
    <property type="evidence" value="ECO:0007669"/>
    <property type="project" value="UniProtKB-UniRule"/>
</dbReference>
<dbReference type="Pfam" id="PF02463">
    <property type="entry name" value="SMC_N"/>
    <property type="match status" value="1"/>
</dbReference>
<dbReference type="InterPro" id="IPR018078">
    <property type="entry name" value="DNA-binding_RecF_CS"/>
</dbReference>
<dbReference type="InterPro" id="IPR001238">
    <property type="entry name" value="DNA-binding_RecF"/>
</dbReference>
<dbReference type="InterPro" id="IPR003395">
    <property type="entry name" value="RecF/RecN/SMC_N"/>
</dbReference>
<keyword evidence="9" id="KW-0234">DNA repair</keyword>
<dbReference type="GO" id="GO:0003697">
    <property type="term" value="F:single-stranded DNA binding"/>
    <property type="evidence" value="ECO:0007669"/>
    <property type="project" value="UniProtKB-UniRule"/>
</dbReference>
<dbReference type="GO" id="GO:0005737">
    <property type="term" value="C:cytoplasm"/>
    <property type="evidence" value="ECO:0007669"/>
    <property type="project" value="UniProtKB-SubCell"/>
</dbReference>
<keyword evidence="7 9" id="KW-0067">ATP-binding</keyword>
<dbReference type="AlphaFoldDB" id="A0A3E0TLL5"/>
<feature type="binding site" evidence="9">
    <location>
        <begin position="30"/>
        <end position="37"/>
    </location>
    <ligand>
        <name>ATP</name>
        <dbReference type="ChEBI" id="CHEBI:30616"/>
    </ligand>
</feature>
<dbReference type="PANTHER" id="PTHR32182:SF0">
    <property type="entry name" value="DNA REPLICATION AND REPAIR PROTEIN RECF"/>
    <property type="match status" value="1"/>
</dbReference>
<evidence type="ECO:0000256" key="9">
    <source>
        <dbReference type="HAMAP-Rule" id="MF_00365"/>
    </source>
</evidence>
<evidence type="ECO:0000313" key="12">
    <source>
        <dbReference type="Proteomes" id="UP000256478"/>
    </source>
</evidence>
<keyword evidence="4 9" id="KW-0963">Cytoplasm</keyword>
<sequence>MSIDSVYVNNFRNLAEQRIQLNRQLNFILGDNGSGKSSFLEAIFFVGHGKSFRTTKSETVCHFDKEEFFINVKDEEQLSFGLSKHKDNVSFLIKKQGNRINKLSELADHFAVQIVTPESFKLFFGGAKERRRFLDLGLFHVEHKFGSAWKVFSKILKHRNACIKNRLDNQHFAYWTNEFVNASLALSELRQNYSNQLATELSTWLSVLMPELASDIQLSYFRGWAANKELAETLLAAKEKEFKQGFTAAGAHKFDIKFLVSGKPIELKLSRGQQKLFLVALTFAQMKLIEQVKQVKAILLIDDIGAELDVDSRSRFYQALKLLNCQVAISAIDVAAIQPLLDKLEHDKLNQQENYTMFHVEHGKISRIEEIG</sequence>
<comment type="function">
    <text evidence="9">The RecF protein is involved in DNA metabolism; it is required for DNA replication and normal SOS inducibility. RecF binds preferentially to single-stranded, linear DNA. It also seems to bind ATP.</text>
</comment>
<feature type="domain" description="RecF/RecN/SMC N-terminal" evidence="10">
    <location>
        <begin position="3"/>
        <end position="334"/>
    </location>
</feature>
<dbReference type="NCBIfam" id="TIGR00611">
    <property type="entry name" value="recf"/>
    <property type="match status" value="1"/>
</dbReference>
<dbReference type="Proteomes" id="UP000256478">
    <property type="component" value="Unassembled WGS sequence"/>
</dbReference>
<keyword evidence="6 9" id="KW-0547">Nucleotide-binding</keyword>
<dbReference type="PANTHER" id="PTHR32182">
    <property type="entry name" value="DNA REPLICATION AND REPAIR PROTEIN RECF"/>
    <property type="match status" value="1"/>
</dbReference>
<evidence type="ECO:0000256" key="6">
    <source>
        <dbReference type="ARBA" id="ARBA00022741"/>
    </source>
</evidence>
<dbReference type="HAMAP" id="MF_00365">
    <property type="entry name" value="RecF"/>
    <property type="match status" value="1"/>
</dbReference>
<keyword evidence="9" id="KW-0742">SOS response</keyword>